<protein>
    <recommendedName>
        <fullName evidence="9">MICOS complex subunit MIC10</fullName>
    </recommendedName>
</protein>
<evidence type="ECO:0000256" key="5">
    <source>
        <dbReference type="ARBA" id="ARBA00022792"/>
    </source>
</evidence>
<dbReference type="AlphaFoldDB" id="A0A5C5FYJ6"/>
<name>A0A5C5FYJ6_9BASI</name>
<dbReference type="Proteomes" id="UP000311382">
    <property type="component" value="Unassembled WGS sequence"/>
</dbReference>
<keyword evidence="4" id="KW-0812">Transmembrane</keyword>
<evidence type="ECO:0000256" key="8">
    <source>
        <dbReference type="ARBA" id="ARBA00023136"/>
    </source>
</evidence>
<keyword evidence="6" id="KW-1133">Transmembrane helix</keyword>
<dbReference type="PANTHER" id="PTHR21304:SF0">
    <property type="entry name" value="MICOS COMPLEX SUBUNIT MIC10"/>
    <property type="match status" value="1"/>
</dbReference>
<evidence type="ECO:0000256" key="7">
    <source>
        <dbReference type="ARBA" id="ARBA00023128"/>
    </source>
</evidence>
<evidence type="ECO:0000313" key="10">
    <source>
        <dbReference type="EMBL" id="TNY21134.1"/>
    </source>
</evidence>
<comment type="subunit">
    <text evidence="9">Component of the mitochondrial contact site and cristae organizing system (MICOS) complex.</text>
</comment>
<proteinExistence type="inferred from homology"/>
<keyword evidence="7 9" id="KW-0496">Mitochondrion</keyword>
<evidence type="ECO:0000256" key="6">
    <source>
        <dbReference type="ARBA" id="ARBA00022989"/>
    </source>
</evidence>
<accession>A0A5C5FYJ6</accession>
<reference evidence="10 11" key="1">
    <citation type="submission" date="2019-03" db="EMBL/GenBank/DDBJ databases">
        <title>Rhodosporidium diobovatum UCD-FST 08-225 genome sequencing, assembly, and annotation.</title>
        <authorList>
            <person name="Fakankun I.U."/>
            <person name="Fristensky B."/>
            <person name="Levin D.B."/>
        </authorList>
    </citation>
    <scope>NUCLEOTIDE SEQUENCE [LARGE SCALE GENOMIC DNA]</scope>
    <source>
        <strain evidence="10 11">UCD-FST 08-225</strain>
    </source>
</reference>
<dbReference type="Pfam" id="PF04418">
    <property type="entry name" value="DUF543"/>
    <property type="match status" value="1"/>
</dbReference>
<keyword evidence="5 9" id="KW-0999">Mitochondrion inner membrane</keyword>
<sequence>MSAPAPSAPATPQQVRSEDILSAKTDLCLSNALVKAGTGLAVGIVASAILFRRRPWPVFLGLGFGAGQGYADCERVFNPAAVPGFKVQGADKSSPFKLSSQFASVVSPNQTSGVKPAAKDAAASLRDSAADAKDQAKDAASSAAATAQGAAASVSHKVADAVRDAKLKAGEVASQVQDKAAEAKDKVVGKAEVAKAEAKGEVDALRGEKKWV</sequence>
<evidence type="ECO:0000256" key="1">
    <source>
        <dbReference type="ARBA" id="ARBA00002689"/>
    </source>
</evidence>
<dbReference type="STRING" id="5288.A0A5C5FYJ6"/>
<dbReference type="GO" id="GO:0061617">
    <property type="term" value="C:MICOS complex"/>
    <property type="evidence" value="ECO:0007669"/>
    <property type="project" value="UniProtKB-UniRule"/>
</dbReference>
<comment type="caution">
    <text evidence="10">The sequence shown here is derived from an EMBL/GenBank/DDBJ whole genome shotgun (WGS) entry which is preliminary data.</text>
</comment>
<dbReference type="InterPro" id="IPR007512">
    <property type="entry name" value="Mic10"/>
</dbReference>
<comment type="subcellular location">
    <subcellularLocation>
        <location evidence="2 9">Mitochondrion inner membrane</location>
        <topology evidence="2 9">Single-pass membrane protein</topology>
    </subcellularLocation>
</comment>
<comment type="function">
    <text evidence="1 9">Component of the MICOS complex, a large protein complex of the mitochondrial inner membrane that plays crucial roles in the maintenance of crista junctions, inner membrane architecture, and formation of contact sites to the outer membrane.</text>
</comment>
<dbReference type="OrthoDB" id="1916310at2759"/>
<keyword evidence="11" id="KW-1185">Reference proteome</keyword>
<evidence type="ECO:0000313" key="11">
    <source>
        <dbReference type="Proteomes" id="UP000311382"/>
    </source>
</evidence>
<gene>
    <name evidence="10" type="ORF">DMC30DRAFT_416338</name>
</gene>
<comment type="similarity">
    <text evidence="3 9">Belongs to the MICOS complex subunit Mic10 family.</text>
</comment>
<evidence type="ECO:0000256" key="4">
    <source>
        <dbReference type="ARBA" id="ARBA00022692"/>
    </source>
</evidence>
<dbReference type="PANTHER" id="PTHR21304">
    <property type="entry name" value="MICOS COMPLEX SUBUNIT MIC10"/>
    <property type="match status" value="1"/>
</dbReference>
<evidence type="ECO:0000256" key="3">
    <source>
        <dbReference type="ARBA" id="ARBA00006792"/>
    </source>
</evidence>
<evidence type="ECO:0000256" key="2">
    <source>
        <dbReference type="ARBA" id="ARBA00004434"/>
    </source>
</evidence>
<evidence type="ECO:0000256" key="9">
    <source>
        <dbReference type="RuleBase" id="RU363011"/>
    </source>
</evidence>
<keyword evidence="8" id="KW-0472">Membrane</keyword>
<organism evidence="10 11">
    <name type="scientific">Rhodotorula diobovata</name>
    <dbReference type="NCBI Taxonomy" id="5288"/>
    <lineage>
        <taxon>Eukaryota</taxon>
        <taxon>Fungi</taxon>
        <taxon>Dikarya</taxon>
        <taxon>Basidiomycota</taxon>
        <taxon>Pucciniomycotina</taxon>
        <taxon>Microbotryomycetes</taxon>
        <taxon>Sporidiobolales</taxon>
        <taxon>Sporidiobolaceae</taxon>
        <taxon>Rhodotorula</taxon>
    </lineage>
</organism>
<dbReference type="EMBL" id="SOZI01000050">
    <property type="protein sequence ID" value="TNY21134.1"/>
    <property type="molecule type" value="Genomic_DNA"/>
</dbReference>